<comment type="similarity">
    <text evidence="1">Belongs to the type-I restriction system S methylase family.</text>
</comment>
<evidence type="ECO:0000256" key="4">
    <source>
        <dbReference type="ARBA" id="ARBA00038652"/>
    </source>
</evidence>
<gene>
    <name evidence="7" type="ORF">CUN59_01275</name>
</gene>
<evidence type="ECO:0000256" key="5">
    <source>
        <dbReference type="SAM" id="Coils"/>
    </source>
</evidence>
<accession>A0A2S6CZ55</accession>
<proteinExistence type="inferred from homology"/>
<dbReference type="PANTHER" id="PTHR43140:SF1">
    <property type="entry name" value="TYPE I RESTRICTION ENZYME ECOKI SPECIFICITY SUBUNIT"/>
    <property type="match status" value="1"/>
</dbReference>
<dbReference type="SUPFAM" id="SSF116734">
    <property type="entry name" value="DNA methylase specificity domain"/>
    <property type="match status" value="2"/>
</dbReference>
<dbReference type="GO" id="GO:0003677">
    <property type="term" value="F:DNA binding"/>
    <property type="evidence" value="ECO:0007669"/>
    <property type="project" value="UniProtKB-KW"/>
</dbReference>
<name>A0A2S6CZ55_9CYAN</name>
<dbReference type="InterPro" id="IPR000055">
    <property type="entry name" value="Restrct_endonuc_typeI_TRD"/>
</dbReference>
<feature type="coiled-coil region" evidence="5">
    <location>
        <begin position="165"/>
        <end position="192"/>
    </location>
</feature>
<organism evidence="7 8">
    <name type="scientific">Cuspidothrix issatschenkoi CHARLIE-1</name>
    <dbReference type="NCBI Taxonomy" id="2052836"/>
    <lineage>
        <taxon>Bacteria</taxon>
        <taxon>Bacillati</taxon>
        <taxon>Cyanobacteriota</taxon>
        <taxon>Cyanophyceae</taxon>
        <taxon>Nostocales</taxon>
        <taxon>Aphanizomenonaceae</taxon>
        <taxon>Cuspidothrix</taxon>
    </lineage>
</organism>
<dbReference type="PANTHER" id="PTHR43140">
    <property type="entry name" value="TYPE-1 RESTRICTION ENZYME ECOKI SPECIFICITY PROTEIN"/>
    <property type="match status" value="1"/>
</dbReference>
<dbReference type="CDD" id="cd17246">
    <property type="entry name" value="RMtype1_S_SonII-TRD2-CR2_like"/>
    <property type="match status" value="1"/>
</dbReference>
<keyword evidence="8" id="KW-1185">Reference proteome</keyword>
<keyword evidence="3" id="KW-0238">DNA-binding</keyword>
<evidence type="ECO:0000313" key="7">
    <source>
        <dbReference type="EMBL" id="PPJ65048.1"/>
    </source>
</evidence>
<dbReference type="OrthoDB" id="9815652at2"/>
<evidence type="ECO:0000256" key="1">
    <source>
        <dbReference type="ARBA" id="ARBA00010923"/>
    </source>
</evidence>
<dbReference type="Pfam" id="PF01420">
    <property type="entry name" value="Methylase_S"/>
    <property type="match status" value="1"/>
</dbReference>
<sequence>MNYPYNYIKEFLMSKFQIVKISNFLKSREERYKPDDTALSGLKRLDKIDFNGNIHQSEKPTKTDMIIVYPGDLVISGINVQKGAIAVYQGKEPITATIHYSSYTFDRNKIDIEYFKRFLKSPEFLKALQEQVKGGIKTEIKPKTFLPIEIKLPDLIEQQKINKYFDSFEQELRELKSELNNQEKYITQLKQAILQEAISGQLTAEWRKQNPNQKGDPNTDATALLAKIKAEKQQLINDGKLKKEKKQDSILESSLLIPNTWENPLLGDITEQITDGTHQTPNYVSNGKTFLSAQNVKPFRFIPENHRYITEQAFLDYRKNRTPERGDLLIARVGAGIGETAVIDQNIEFAFYVSLALVKVFKELTNPDYLAVVCNSPYGVQYAKGNVSSNGVSAGNYNLGRIRSFKIPLPPLAEQKAIVEKVDYLMKIIDQLEAQIKHRKQLAEDLMQTVLREAFV</sequence>
<dbReference type="EMBL" id="PGEM01000008">
    <property type="protein sequence ID" value="PPJ65048.1"/>
    <property type="molecule type" value="Genomic_DNA"/>
</dbReference>
<dbReference type="GO" id="GO:0009307">
    <property type="term" value="P:DNA restriction-modification system"/>
    <property type="evidence" value="ECO:0007669"/>
    <property type="project" value="UniProtKB-KW"/>
</dbReference>
<keyword evidence="5" id="KW-0175">Coiled coil</keyword>
<comment type="caution">
    <text evidence="7">The sequence shown here is derived from an EMBL/GenBank/DDBJ whole genome shotgun (WGS) entry which is preliminary data.</text>
</comment>
<dbReference type="Gene3D" id="3.90.220.20">
    <property type="entry name" value="DNA methylase specificity domains"/>
    <property type="match status" value="2"/>
</dbReference>
<reference evidence="7 8" key="1">
    <citation type="submission" date="2018-02" db="EMBL/GenBank/DDBJ databases">
        <title>Discovery of a pederin family compound in a non-symbiotic bloom-forming cyanobacterium.</title>
        <authorList>
            <person name="Kust A."/>
            <person name="Mares J."/>
            <person name="Jokela J."/>
            <person name="Urajova P."/>
            <person name="Hajek J."/>
            <person name="Saurav K."/>
            <person name="Voracova K."/>
            <person name="Fewer D.P."/>
            <person name="Haapaniemi E."/>
            <person name="Permi P."/>
            <person name="Rehakova K."/>
            <person name="Sivonen K."/>
            <person name="Hrouzek P."/>
        </authorList>
    </citation>
    <scope>NUCLEOTIDE SEQUENCE [LARGE SCALE GENOMIC DNA]</scope>
    <source>
        <strain evidence="7 8">CHARLIE-1</strain>
    </source>
</reference>
<evidence type="ECO:0000256" key="3">
    <source>
        <dbReference type="ARBA" id="ARBA00023125"/>
    </source>
</evidence>
<evidence type="ECO:0000313" key="8">
    <source>
        <dbReference type="Proteomes" id="UP000239589"/>
    </source>
</evidence>
<comment type="subunit">
    <text evidence="4">The methyltransferase is composed of M and S polypeptides.</text>
</comment>
<dbReference type="Proteomes" id="UP000239589">
    <property type="component" value="Unassembled WGS sequence"/>
</dbReference>
<evidence type="ECO:0000259" key="6">
    <source>
        <dbReference type="Pfam" id="PF01420"/>
    </source>
</evidence>
<evidence type="ECO:0000256" key="2">
    <source>
        <dbReference type="ARBA" id="ARBA00022747"/>
    </source>
</evidence>
<dbReference type="InterPro" id="IPR044946">
    <property type="entry name" value="Restrct_endonuc_typeI_TRD_sf"/>
</dbReference>
<protein>
    <recommendedName>
        <fullName evidence="6">Type I restriction modification DNA specificity domain-containing protein</fullName>
    </recommendedName>
</protein>
<dbReference type="InterPro" id="IPR051212">
    <property type="entry name" value="Type-I_RE_S_subunit"/>
</dbReference>
<keyword evidence="2" id="KW-0680">Restriction system</keyword>
<feature type="domain" description="Type I restriction modification DNA specificity" evidence="6">
    <location>
        <begin position="259"/>
        <end position="437"/>
    </location>
</feature>
<dbReference type="AlphaFoldDB" id="A0A2S6CZ55"/>